<dbReference type="InterPro" id="IPR052340">
    <property type="entry name" value="RNase_Y/CdgJ"/>
</dbReference>
<dbReference type="InterPro" id="IPR013976">
    <property type="entry name" value="HDOD"/>
</dbReference>
<accession>A0A1I4P5P6</accession>
<evidence type="ECO:0000313" key="2">
    <source>
        <dbReference type="EMBL" id="SFM22936.1"/>
    </source>
</evidence>
<dbReference type="Gene3D" id="3.30.450.40">
    <property type="match status" value="1"/>
</dbReference>
<feature type="domain" description="HDOD" evidence="1">
    <location>
        <begin position="20"/>
        <end position="215"/>
    </location>
</feature>
<sequence length="486" mass="53743">MAEPIRGLRHWMIRLNEAELPAMAGIVQELLRVSDSQTASVRQLSDVLLRDASLTSQVLRISNSAFFNPRREAISTISRAIVVIGFEQVRMIGLSISLLDGLQRHGSGVQLLGLLARSFHASLQARTLAEQVSRRDKEQVFIATLLQHVGEMAFWSQDDRQIEALAERLAMPGVDRDRMVRDELGTSFRDLSLGLLKSWNMDEVHQLVNEYPALRAPAARCVDLGTRIANVLQQGWSDQARLAELQAEVAALTGLPEEEALELLHDGSRQAAAVLRSSGNSQLAQLLPEPGEELQPLGVIGGARIEMQQALQPNPEFERLSLQNLELMCQAAVDVEAVLDALVNGLNKGSGLERVMLAVLADQQRRFRARRVAGEHTAAWLTAFDLPRVPQHPHIFDHVLGSQTPLWMGRAQSSSLDDLVTRETRQQVGEGMFLLAPLLAGKRQVGVLYADMRNTGRPLTDAQFVAFRQFARLAGECLLALGSRKR</sequence>
<dbReference type="RefSeq" id="WP_245748100.1">
    <property type="nucleotide sequence ID" value="NZ_FOUI01000002.1"/>
</dbReference>
<dbReference type="PANTHER" id="PTHR33525:SF3">
    <property type="entry name" value="RIBONUCLEASE Y"/>
    <property type="match status" value="1"/>
</dbReference>
<gene>
    <name evidence="2" type="ORF">SAMN05216217_102128</name>
</gene>
<dbReference type="InterPro" id="IPR029016">
    <property type="entry name" value="GAF-like_dom_sf"/>
</dbReference>
<dbReference type="EMBL" id="FOUI01000002">
    <property type="protein sequence ID" value="SFM22936.1"/>
    <property type="molecule type" value="Genomic_DNA"/>
</dbReference>
<dbReference type="PANTHER" id="PTHR33525">
    <property type="match status" value="1"/>
</dbReference>
<dbReference type="Proteomes" id="UP000243629">
    <property type="component" value="Unassembled WGS sequence"/>
</dbReference>
<dbReference type="Pfam" id="PF08668">
    <property type="entry name" value="HDOD"/>
    <property type="match status" value="1"/>
</dbReference>
<name>A0A1I4P5P6_9GAMM</name>
<dbReference type="SUPFAM" id="SSF55781">
    <property type="entry name" value="GAF domain-like"/>
    <property type="match status" value="1"/>
</dbReference>
<proteinExistence type="predicted"/>
<dbReference type="STRING" id="1720063.SAMN05216217_102128"/>
<dbReference type="SUPFAM" id="SSF109604">
    <property type="entry name" value="HD-domain/PDEase-like"/>
    <property type="match status" value="1"/>
</dbReference>
<protein>
    <submittedName>
        <fullName evidence="2">HD-like signal output (HDOD) domain, no enzymatic activity</fullName>
    </submittedName>
</protein>
<dbReference type="AlphaFoldDB" id="A0A1I4P5P6"/>
<organism evidence="2 3">
    <name type="scientific">Halopseudomonas yangmingensis</name>
    <dbReference type="NCBI Taxonomy" id="1720063"/>
    <lineage>
        <taxon>Bacteria</taxon>
        <taxon>Pseudomonadati</taxon>
        <taxon>Pseudomonadota</taxon>
        <taxon>Gammaproteobacteria</taxon>
        <taxon>Pseudomonadales</taxon>
        <taxon>Pseudomonadaceae</taxon>
        <taxon>Halopseudomonas</taxon>
    </lineage>
</organism>
<dbReference type="PROSITE" id="PS51833">
    <property type="entry name" value="HDOD"/>
    <property type="match status" value="1"/>
</dbReference>
<evidence type="ECO:0000259" key="1">
    <source>
        <dbReference type="PROSITE" id="PS51833"/>
    </source>
</evidence>
<reference evidence="3" key="1">
    <citation type="submission" date="2016-10" db="EMBL/GenBank/DDBJ databases">
        <authorList>
            <person name="Varghese N."/>
            <person name="Submissions S."/>
        </authorList>
    </citation>
    <scope>NUCLEOTIDE SEQUENCE [LARGE SCALE GENOMIC DNA]</scope>
    <source>
        <strain evidence="3">DSM 24213</strain>
    </source>
</reference>
<dbReference type="Gene3D" id="1.10.3210.10">
    <property type="entry name" value="Hypothetical protein af1432"/>
    <property type="match status" value="1"/>
</dbReference>
<evidence type="ECO:0000313" key="3">
    <source>
        <dbReference type="Proteomes" id="UP000243629"/>
    </source>
</evidence>
<keyword evidence="3" id="KW-1185">Reference proteome</keyword>